<dbReference type="Gene3D" id="3.40.50.2060">
    <property type="match status" value="1"/>
</dbReference>
<dbReference type="VEuPathDB" id="FungiDB:C7M61_001870"/>
<dbReference type="GO" id="GO:0031201">
    <property type="term" value="C:SNARE complex"/>
    <property type="evidence" value="ECO:0007669"/>
    <property type="project" value="EnsemblFungi"/>
</dbReference>
<dbReference type="GO" id="GO:0032258">
    <property type="term" value="P:cytoplasm to vacuole targeting by the Cvt pathway"/>
    <property type="evidence" value="ECO:0007669"/>
    <property type="project" value="EnsemblFungi"/>
</dbReference>
<evidence type="ECO:0000313" key="3">
    <source>
        <dbReference type="Proteomes" id="UP000241107"/>
    </source>
</evidence>
<dbReference type="Proteomes" id="UP000241107">
    <property type="component" value="Unassembled WGS sequence"/>
</dbReference>
<gene>
    <name evidence="2" type="ORF">C7M61_001870</name>
</gene>
<accession>A0A2P7YTH3</accession>
<comment type="caution">
    <text evidence="2">The sequence shown here is derived from an EMBL/GenBank/DDBJ whole genome shotgun (WGS) entry which is preliminary data.</text>
</comment>
<dbReference type="InterPro" id="IPR043127">
    <property type="entry name" value="Sec-1-like_dom3a"/>
</dbReference>
<dbReference type="GO" id="GO:0000011">
    <property type="term" value="P:vacuole inheritance"/>
    <property type="evidence" value="ECO:0007669"/>
    <property type="project" value="EnsemblFungi"/>
</dbReference>
<organism evidence="2 3">
    <name type="scientific">Candidozyma pseudohaemuli</name>
    <dbReference type="NCBI Taxonomy" id="418784"/>
    <lineage>
        <taxon>Eukaryota</taxon>
        <taxon>Fungi</taxon>
        <taxon>Dikarya</taxon>
        <taxon>Ascomycota</taxon>
        <taxon>Saccharomycotina</taxon>
        <taxon>Pichiomycetes</taxon>
        <taxon>Metschnikowiaceae</taxon>
        <taxon>Candidozyma</taxon>
    </lineage>
</organism>
<dbReference type="InterPro" id="IPR043154">
    <property type="entry name" value="Sec-1-like_dom1"/>
</dbReference>
<keyword evidence="3" id="KW-1185">Reference proteome</keyword>
<dbReference type="AlphaFoldDB" id="A0A2P7YTH3"/>
<comment type="similarity">
    <text evidence="1">Belongs to the STXBP/unc-18/SEC1 family.</text>
</comment>
<dbReference type="GO" id="GO:0051082">
    <property type="term" value="F:unfolded protein binding"/>
    <property type="evidence" value="ECO:0007669"/>
    <property type="project" value="EnsemblFungi"/>
</dbReference>
<dbReference type="GO" id="GO:0006896">
    <property type="term" value="P:Golgi to vacuole transport"/>
    <property type="evidence" value="ECO:0007669"/>
    <property type="project" value="EnsemblFungi"/>
</dbReference>
<name>A0A2P7YTH3_9ASCO</name>
<dbReference type="Gene3D" id="1.25.40.60">
    <property type="match status" value="1"/>
</dbReference>
<dbReference type="SUPFAM" id="SSF56815">
    <property type="entry name" value="Sec1/munc18-like (SM) proteins"/>
    <property type="match status" value="1"/>
</dbReference>
<dbReference type="Gene3D" id="3.40.50.1910">
    <property type="match status" value="1"/>
</dbReference>
<evidence type="ECO:0008006" key="4">
    <source>
        <dbReference type="Google" id="ProtNLM"/>
    </source>
</evidence>
<dbReference type="GO" id="GO:0005829">
    <property type="term" value="C:cytosol"/>
    <property type="evidence" value="ECO:0007669"/>
    <property type="project" value="EnsemblFungi"/>
</dbReference>
<dbReference type="GO" id="GO:0006895">
    <property type="term" value="P:Golgi to endosome transport"/>
    <property type="evidence" value="ECO:0007669"/>
    <property type="project" value="EnsemblFungi"/>
</dbReference>
<dbReference type="Pfam" id="PF00995">
    <property type="entry name" value="Sec1"/>
    <property type="match status" value="1"/>
</dbReference>
<dbReference type="PIRSF" id="PIRSF005715">
    <property type="entry name" value="VPS45_Sec1"/>
    <property type="match status" value="1"/>
</dbReference>
<dbReference type="Gene3D" id="3.90.830.10">
    <property type="entry name" value="Syntaxin Binding Protein 1, Chain A, domain 2"/>
    <property type="match status" value="1"/>
</dbReference>
<evidence type="ECO:0000313" key="2">
    <source>
        <dbReference type="EMBL" id="PSK39266.1"/>
    </source>
</evidence>
<dbReference type="EMBL" id="PYFQ01000003">
    <property type="protein sequence ID" value="PSK39266.1"/>
    <property type="molecule type" value="Genomic_DNA"/>
</dbReference>
<dbReference type="STRING" id="418784.A0A2P7YTH3"/>
<reference evidence="2 3" key="1">
    <citation type="submission" date="2018-03" db="EMBL/GenBank/DDBJ databases">
        <title>Candida pseudohaemulonii genome assembly and annotation.</title>
        <authorList>
            <person name="Munoz J.F."/>
            <person name="Gade L.G."/>
            <person name="Chow N.A."/>
            <person name="Litvintseva A.P."/>
            <person name="Loparev V.N."/>
            <person name="Cuomo C.A."/>
        </authorList>
    </citation>
    <scope>NUCLEOTIDE SEQUENCE [LARGE SCALE GENOMIC DNA]</scope>
    <source>
        <strain evidence="2 3">B12108</strain>
    </source>
</reference>
<dbReference type="InterPro" id="IPR001619">
    <property type="entry name" value="Sec1-like"/>
</dbReference>
<dbReference type="GO" id="GO:0000139">
    <property type="term" value="C:Golgi membrane"/>
    <property type="evidence" value="ECO:0007669"/>
    <property type="project" value="EnsemblFungi"/>
</dbReference>
<proteinExistence type="inferred from homology"/>
<evidence type="ECO:0000256" key="1">
    <source>
        <dbReference type="ARBA" id="ARBA00009884"/>
    </source>
</evidence>
<sequence>MTTLSLDKVNQTYFDKLFVAKNNTQLSAAIRAKVLLVDQHTMPIISMSYTQSQLLQQDVVLIEMLDNLRNLSTMKHLNCVVYVKPTRELISKVCEELLNPHYNHYQLFFNNSISKNDIERIAEADEQEVVNQVIELYQDYSIANDNLFTISVPDVSQLARHTLTIQEATSLVSLLLSLKKCPMIKYETSSLDSKRLASEILYYINSNLNNNLFDDLNRTSDVPPTLLILDRKNDPISPLVLPWTYQSMIHELIGINRNVVDIKESSEQLTLSESQDKFFQETMYMNYGDLTDRFQKYVDEYKKQTKQSSIENLKTQDLSEFKKILTRFPEFKKLSNNILKHLNIISEIDKQISGQNLWAVGELQQTIACGLENHQNIKTRLIDLIADHTVSTENKVKLLLLYVAKFPNQKSDLGAMLAKLNDPITTSPPPTITQTTLIKQFSRYFGSIKKMSSLESNTNNGNIGQIFNKNRIKIQQLFNPNNDEDKHSMPKTDNIFMQYIPRLNDVLAQITNPTPQNKQNQQQNQQDKVELATMVPDVVNKQYGDVSAQAAQEVIIYFKGGATYEEARLVHELSKINNRVKYIIGGDGILNSSQWLDKMSDIVNGYNEPAGGSAAATGQQDRRSQLREIL</sequence>
<protein>
    <recommendedName>
        <fullName evidence="4">Vacuolar protein sorting-associated protein 45</fullName>
    </recommendedName>
</protein>
<dbReference type="GO" id="GO:0035543">
    <property type="term" value="P:positive regulation of SNARE complex assembly"/>
    <property type="evidence" value="ECO:0007669"/>
    <property type="project" value="EnsemblFungi"/>
</dbReference>
<dbReference type="InterPro" id="IPR027482">
    <property type="entry name" value="Sec1-like_dom2"/>
</dbReference>
<dbReference type="InterPro" id="IPR036045">
    <property type="entry name" value="Sec1-like_sf"/>
</dbReference>
<dbReference type="GeneID" id="36565260"/>
<dbReference type="PANTHER" id="PTHR11679">
    <property type="entry name" value="VESICLE PROTEIN SORTING-ASSOCIATED"/>
    <property type="match status" value="1"/>
</dbReference>
<dbReference type="GO" id="GO:0048210">
    <property type="term" value="P:Golgi vesicle fusion to target membrane"/>
    <property type="evidence" value="ECO:0007669"/>
    <property type="project" value="EnsemblFungi"/>
</dbReference>
<dbReference type="RefSeq" id="XP_024714403.1">
    <property type="nucleotide sequence ID" value="XM_024857267.1"/>
</dbReference>
<dbReference type="OrthoDB" id="10266265at2759"/>
<dbReference type="GO" id="GO:0000149">
    <property type="term" value="F:SNARE binding"/>
    <property type="evidence" value="ECO:0007669"/>
    <property type="project" value="EnsemblFungi"/>
</dbReference>
<dbReference type="GO" id="GO:0007035">
    <property type="term" value="P:vacuolar acidification"/>
    <property type="evidence" value="ECO:0007669"/>
    <property type="project" value="EnsemblFungi"/>
</dbReference>